<evidence type="ECO:0000256" key="7">
    <source>
        <dbReference type="ARBA" id="ARBA00022989"/>
    </source>
</evidence>
<dbReference type="InterPro" id="IPR023380">
    <property type="entry name" value="DsbB-like_sf"/>
</dbReference>
<evidence type="ECO:0000256" key="5">
    <source>
        <dbReference type="ARBA" id="ARBA00022692"/>
    </source>
</evidence>
<protein>
    <recommendedName>
        <fullName evidence="15">Putative protein-disulfide oxidoreductase DsbI</fullName>
    </recommendedName>
</protein>
<keyword evidence="9 16" id="KW-0472">Membrane</keyword>
<keyword evidence="5 16" id="KW-0812">Transmembrane</keyword>
<comment type="similarity">
    <text evidence="13">Belongs to the DsbB family. DsbI subfamily.</text>
</comment>
<evidence type="ECO:0000256" key="14">
    <source>
        <dbReference type="ARBA" id="ARBA00038526"/>
    </source>
</evidence>
<dbReference type="SUPFAM" id="SSF158442">
    <property type="entry name" value="DsbB-like"/>
    <property type="match status" value="1"/>
</dbReference>
<evidence type="ECO:0000256" key="10">
    <source>
        <dbReference type="ARBA" id="ARBA00023157"/>
    </source>
</evidence>
<evidence type="ECO:0000256" key="1">
    <source>
        <dbReference type="ARBA" id="ARBA00004429"/>
    </source>
</evidence>
<keyword evidence="7 16" id="KW-1133">Transmembrane helix</keyword>
<sequence>MRVKILWLVAIFCLFLVVFAHEFFQKFLFMRPCEQCVYIRLDFLIIALGAFFGTIKFIRFFGGVIAIFGAISGINHSLILNKIHTALHSELPFGVSGCNTEPSFIFNLNLHKIAPSLFMPTGECGSDSPAVPSGANISKMQEFFINLYENGWYLAPKWEFLNMAQCTLIAFITCIVLIFWAFLPKKLVFRAFF</sequence>
<evidence type="ECO:0000313" key="18">
    <source>
        <dbReference type="Proteomes" id="UP001173801"/>
    </source>
</evidence>
<keyword evidence="18" id="KW-1185">Reference proteome</keyword>
<keyword evidence="11" id="KW-0676">Redox-active center</keyword>
<evidence type="ECO:0000256" key="2">
    <source>
        <dbReference type="ARBA" id="ARBA00022448"/>
    </source>
</evidence>
<dbReference type="PANTHER" id="PTHR36570:SF1">
    <property type="entry name" value="PROTEIN-DISULFIDE OXIDOREDUCTASE DSBI"/>
    <property type="match status" value="1"/>
</dbReference>
<dbReference type="Proteomes" id="UP001173801">
    <property type="component" value="Unassembled WGS sequence"/>
</dbReference>
<dbReference type="PANTHER" id="PTHR36570">
    <property type="entry name" value="DISULFIDE BOND FORMATION PROTEIN B"/>
    <property type="match status" value="1"/>
</dbReference>
<feature type="transmembrane region" description="Helical" evidence="16">
    <location>
        <begin position="60"/>
        <end position="79"/>
    </location>
</feature>
<keyword evidence="4" id="KW-0997">Cell inner membrane</keyword>
<evidence type="ECO:0000256" key="13">
    <source>
        <dbReference type="ARBA" id="ARBA00038060"/>
    </source>
</evidence>
<evidence type="ECO:0000256" key="11">
    <source>
        <dbReference type="ARBA" id="ARBA00023284"/>
    </source>
</evidence>
<keyword evidence="8" id="KW-0560">Oxidoreductase</keyword>
<dbReference type="InterPro" id="IPR003752">
    <property type="entry name" value="DiS_bond_form_DsbB/BdbC"/>
</dbReference>
<dbReference type="RefSeq" id="WP_284938119.1">
    <property type="nucleotide sequence ID" value="NZ_JANURM010000013.1"/>
</dbReference>
<organism evidence="17 18">
    <name type="scientific">Campylobacter gastrosuis</name>
    <dbReference type="NCBI Taxonomy" id="2974576"/>
    <lineage>
        <taxon>Bacteria</taxon>
        <taxon>Pseudomonadati</taxon>
        <taxon>Campylobacterota</taxon>
        <taxon>Epsilonproteobacteria</taxon>
        <taxon>Campylobacterales</taxon>
        <taxon>Campylobacteraceae</taxon>
        <taxon>Campylobacter</taxon>
    </lineage>
</organism>
<evidence type="ECO:0000256" key="16">
    <source>
        <dbReference type="SAM" id="Phobius"/>
    </source>
</evidence>
<proteinExistence type="inferred from homology"/>
<comment type="caution">
    <text evidence="17">The sequence shown here is derived from an EMBL/GenBank/DDBJ whole genome shotgun (WGS) entry which is preliminary data.</text>
</comment>
<evidence type="ECO:0000256" key="6">
    <source>
        <dbReference type="ARBA" id="ARBA00022982"/>
    </source>
</evidence>
<evidence type="ECO:0000256" key="12">
    <source>
        <dbReference type="ARBA" id="ARBA00037310"/>
    </source>
</evidence>
<accession>A0ABT7HST5</accession>
<comment type="subunit">
    <text evidence="14">Interacts with DsbL.</text>
</comment>
<evidence type="ECO:0000256" key="8">
    <source>
        <dbReference type="ARBA" id="ARBA00023002"/>
    </source>
</evidence>
<evidence type="ECO:0000256" key="9">
    <source>
        <dbReference type="ARBA" id="ARBA00023136"/>
    </source>
</evidence>
<dbReference type="Pfam" id="PF02600">
    <property type="entry name" value="DsbB"/>
    <property type="match status" value="1"/>
</dbReference>
<keyword evidence="6" id="KW-0249">Electron transport</keyword>
<dbReference type="EMBL" id="JANURM010000013">
    <property type="protein sequence ID" value="MDL0089449.1"/>
    <property type="molecule type" value="Genomic_DNA"/>
</dbReference>
<keyword evidence="10" id="KW-1015">Disulfide bond</keyword>
<evidence type="ECO:0000256" key="3">
    <source>
        <dbReference type="ARBA" id="ARBA00022475"/>
    </source>
</evidence>
<feature type="transmembrane region" description="Helical" evidence="16">
    <location>
        <begin position="160"/>
        <end position="183"/>
    </location>
</feature>
<evidence type="ECO:0000313" key="17">
    <source>
        <dbReference type="EMBL" id="MDL0089449.1"/>
    </source>
</evidence>
<evidence type="ECO:0000256" key="15">
    <source>
        <dbReference type="ARBA" id="ARBA00039389"/>
    </source>
</evidence>
<evidence type="ECO:0000256" key="4">
    <source>
        <dbReference type="ARBA" id="ARBA00022519"/>
    </source>
</evidence>
<dbReference type="Gene3D" id="1.20.1550.10">
    <property type="entry name" value="DsbB-like"/>
    <property type="match status" value="1"/>
</dbReference>
<dbReference type="InterPro" id="IPR050183">
    <property type="entry name" value="DsbB"/>
</dbReference>
<dbReference type="NCBIfam" id="NF003304">
    <property type="entry name" value="PRK04307.1"/>
    <property type="match status" value="1"/>
</dbReference>
<comment type="function">
    <text evidence="12">Required for disulfide bond formation in some proteins. Part of a redox system composed of DsbI and DsbL that mediates formation of an essential disulfide bond in AssT.</text>
</comment>
<name>A0ABT7HST5_9BACT</name>
<reference evidence="17" key="2">
    <citation type="journal article" date="2023" name="Microorganisms">
        <title>Isolation and Genomic Characteristics of Cat-Borne Campylobacter felis sp. nov. and Sheep-Borne Campylobacter ovis sp. nov.</title>
        <authorList>
            <person name="Wang H."/>
            <person name="Li Y."/>
            <person name="Gu Y."/>
            <person name="Zhou G."/>
            <person name="Chen X."/>
            <person name="Zhang X."/>
            <person name="Shao Z."/>
            <person name="Zhang J."/>
            <person name="Zhang M."/>
        </authorList>
    </citation>
    <scope>NUCLEOTIDE SEQUENCE</scope>
    <source>
        <strain evidence="17">PS10</strain>
    </source>
</reference>
<keyword evidence="3" id="KW-1003">Cell membrane</keyword>
<gene>
    <name evidence="17" type="primary">dsbI</name>
    <name evidence="17" type="ORF">NYG85_08775</name>
</gene>
<reference evidence="17" key="1">
    <citation type="submission" date="2022-08" db="EMBL/GenBank/DDBJ databases">
        <authorList>
            <person name="Wang H."/>
        </authorList>
    </citation>
    <scope>NUCLEOTIDE SEQUENCE</scope>
    <source>
        <strain evidence="17">PS10</strain>
    </source>
</reference>
<feature type="transmembrane region" description="Helical" evidence="16">
    <location>
        <begin position="36"/>
        <end position="53"/>
    </location>
</feature>
<comment type="subcellular location">
    <subcellularLocation>
        <location evidence="1">Cell inner membrane</location>
        <topology evidence="1">Multi-pass membrane protein</topology>
    </subcellularLocation>
</comment>
<keyword evidence="2" id="KW-0813">Transport</keyword>